<evidence type="ECO:0000256" key="3">
    <source>
        <dbReference type="ARBA" id="ARBA00022985"/>
    </source>
</evidence>
<keyword evidence="2 4" id="KW-0548">Nucleotidyltransferase</keyword>
<dbReference type="InterPro" id="IPR004528">
    <property type="entry name" value="KdsB"/>
</dbReference>
<gene>
    <name evidence="4" type="ORF">SAMN05720606_113170</name>
</gene>
<keyword evidence="5" id="KW-1185">Reference proteome</keyword>
<dbReference type="GO" id="GO:0005829">
    <property type="term" value="C:cytosol"/>
    <property type="evidence" value="ECO:0007669"/>
    <property type="project" value="TreeGrafter"/>
</dbReference>
<dbReference type="GO" id="GO:0008690">
    <property type="term" value="F:3-deoxy-manno-octulosonate cytidylyltransferase activity"/>
    <property type="evidence" value="ECO:0007669"/>
    <property type="project" value="InterPro"/>
</dbReference>
<dbReference type="PANTHER" id="PTHR42866">
    <property type="entry name" value="3-DEOXY-MANNO-OCTULOSONATE CYTIDYLYLTRANSFERASE"/>
    <property type="match status" value="1"/>
</dbReference>
<keyword evidence="3" id="KW-0448">Lipopolysaccharide biosynthesis</keyword>
<reference evidence="5" key="1">
    <citation type="submission" date="2016-10" db="EMBL/GenBank/DDBJ databases">
        <authorList>
            <person name="Varghese N."/>
            <person name="Submissions S."/>
        </authorList>
    </citation>
    <scope>NUCLEOTIDE SEQUENCE [LARGE SCALE GENOMIC DNA]</scope>
    <source>
        <strain evidence="5">BL9</strain>
    </source>
</reference>
<dbReference type="Gene3D" id="3.90.550.10">
    <property type="entry name" value="Spore Coat Polysaccharide Biosynthesis Protein SpsA, Chain A"/>
    <property type="match status" value="1"/>
</dbReference>
<protein>
    <submittedName>
        <fullName evidence="4">3-deoxy-manno-octulosonate cytidylyltransferase (CMP-KDO synthetase)</fullName>
    </submittedName>
</protein>
<proteinExistence type="predicted"/>
<dbReference type="SUPFAM" id="SSF53448">
    <property type="entry name" value="Nucleotide-diphospho-sugar transferases"/>
    <property type="match status" value="1"/>
</dbReference>
<name>A0A1G5K7V0_9BACL</name>
<dbReference type="InterPro" id="IPR029044">
    <property type="entry name" value="Nucleotide-diphossugar_trans"/>
</dbReference>
<keyword evidence="1 4" id="KW-0808">Transferase</keyword>
<dbReference type="EMBL" id="FMVM01000013">
    <property type="protein sequence ID" value="SCY96703.1"/>
    <property type="molecule type" value="Genomic_DNA"/>
</dbReference>
<evidence type="ECO:0000256" key="2">
    <source>
        <dbReference type="ARBA" id="ARBA00022695"/>
    </source>
</evidence>
<dbReference type="Proteomes" id="UP000198538">
    <property type="component" value="Unassembled WGS sequence"/>
</dbReference>
<evidence type="ECO:0000313" key="4">
    <source>
        <dbReference type="EMBL" id="SCY96703.1"/>
    </source>
</evidence>
<accession>A0A1G5K7V0</accession>
<evidence type="ECO:0000256" key="1">
    <source>
        <dbReference type="ARBA" id="ARBA00022679"/>
    </source>
</evidence>
<dbReference type="Pfam" id="PF02348">
    <property type="entry name" value="CTP_transf_3"/>
    <property type="match status" value="1"/>
</dbReference>
<evidence type="ECO:0000313" key="5">
    <source>
        <dbReference type="Proteomes" id="UP000198538"/>
    </source>
</evidence>
<organism evidence="4 5">
    <name type="scientific">Paenibacillus polysaccharolyticus</name>
    <dbReference type="NCBI Taxonomy" id="582692"/>
    <lineage>
        <taxon>Bacteria</taxon>
        <taxon>Bacillati</taxon>
        <taxon>Bacillota</taxon>
        <taxon>Bacilli</taxon>
        <taxon>Bacillales</taxon>
        <taxon>Paenibacillaceae</taxon>
        <taxon>Paenibacillus</taxon>
    </lineage>
</organism>
<dbReference type="InterPro" id="IPR003329">
    <property type="entry name" value="Cytidylyl_trans"/>
</dbReference>
<dbReference type="PANTHER" id="PTHR42866:SF2">
    <property type="entry name" value="3-DEOXY-MANNO-OCTULOSONATE CYTIDYLYLTRANSFERASE, MITOCHONDRIAL"/>
    <property type="match status" value="1"/>
</dbReference>
<dbReference type="AlphaFoldDB" id="A0A1G5K7V0"/>
<sequence>MKIAAVIPARFNSTRFPGKPLALISGRPMIWWVHTQVKKVGRFDDVFVATDDDRIKNYCEENNIKVVMTSDQHPNHIFRIHEISELLNFDYYVCINGDEPMIEPQIIESILEPIKNGEKIFALNLMTAIKEPTQAIDFAKIKIVTDENGYGIYMSRSPVPYPRGSSLYKFKKYVGVECFTKEALDFYVGSPMSTLEKIEDIDHLRFIENGKKIKFIEVESETLSVDTPKDLDKVIDLICGKED</sequence>
<dbReference type="RefSeq" id="WP_090923036.1">
    <property type="nucleotide sequence ID" value="NZ_FMVM01000013.1"/>
</dbReference>
<dbReference type="NCBIfam" id="NF003952">
    <property type="entry name" value="PRK05450.1-5"/>
    <property type="match status" value="1"/>
</dbReference>
<dbReference type="GO" id="GO:0009103">
    <property type="term" value="P:lipopolysaccharide biosynthetic process"/>
    <property type="evidence" value="ECO:0007669"/>
    <property type="project" value="UniProtKB-KW"/>
</dbReference>
<dbReference type="CDD" id="cd02517">
    <property type="entry name" value="CMP-KDO-Synthetase"/>
    <property type="match status" value="1"/>
</dbReference>
<dbReference type="STRING" id="582692.SAMN05720606_113170"/>